<dbReference type="RefSeq" id="WP_283535338.1">
    <property type="nucleotide sequence ID" value="NZ_CP073633.1"/>
</dbReference>
<keyword evidence="1" id="KW-0472">Membrane</keyword>
<organism evidence="2 3">
    <name type="scientific">Methylorubrum extorquens</name>
    <name type="common">Methylobacterium dichloromethanicum</name>
    <name type="synonym">Methylobacterium extorquens</name>
    <dbReference type="NCBI Taxonomy" id="408"/>
    <lineage>
        <taxon>Bacteria</taxon>
        <taxon>Pseudomonadati</taxon>
        <taxon>Pseudomonadota</taxon>
        <taxon>Alphaproteobacteria</taxon>
        <taxon>Hyphomicrobiales</taxon>
        <taxon>Methylobacteriaceae</taxon>
        <taxon>Methylorubrum</taxon>
    </lineage>
</organism>
<dbReference type="EMBL" id="CP073633">
    <property type="protein sequence ID" value="WHQ68875.1"/>
    <property type="molecule type" value="Genomic_DNA"/>
</dbReference>
<gene>
    <name evidence="2" type="ORF">KEC54_21395</name>
</gene>
<dbReference type="Proteomes" id="UP001223720">
    <property type="component" value="Chromosome"/>
</dbReference>
<keyword evidence="1" id="KW-0812">Transmembrane</keyword>
<feature type="transmembrane region" description="Helical" evidence="1">
    <location>
        <begin position="34"/>
        <end position="53"/>
    </location>
</feature>
<sequence>MSDLLNYGNVVAGLSLAAAASAIFLCFKNQKGAAAIMGGLFVTMAIISQLQSFKSFKAFTVEAQLQDKIDRADELIKQLRELSILVAKAGYGSTGISMLALGGLQTSELTLTKDFDSLLDRLRLSRVEMLDARRPLLRVVALKLVAYMSATSSAIMGLKADNEELGKNLSAPEFGMTTQMLQEKVLTIDTPEQLKSVLELSLPAGMSSTQRAAADRFIGRLVQVYEGCRDHVGLTSEFLEIDRLAASSAGDADMAKAIFEGRLVD</sequence>
<protein>
    <submittedName>
        <fullName evidence="2">Uncharacterized protein</fullName>
    </submittedName>
</protein>
<reference evidence="2" key="1">
    <citation type="journal article" date="2022" name="Biotechnol. Bioprocess Eng.">
        <title>Pan-genome Analysis Reveals Comparative Genomic Features of Central Metabolic Pathways in Methylorubrum extorquens.</title>
        <authorList>
            <person name="Lee G.M."/>
            <person name="Scott-Nevros Z.K."/>
            <person name="Lee S.-M."/>
            <person name="Kim D."/>
        </authorList>
    </citation>
    <scope>NUCLEOTIDE SEQUENCE</scope>
    <source>
        <strain evidence="2">ATCC 55366</strain>
    </source>
</reference>
<proteinExistence type="predicted"/>
<name>A0AAX3WE15_METEX</name>
<dbReference type="AlphaFoldDB" id="A0AAX3WE15"/>
<evidence type="ECO:0000313" key="3">
    <source>
        <dbReference type="Proteomes" id="UP001223720"/>
    </source>
</evidence>
<accession>A0AAX3WE15</accession>
<evidence type="ECO:0000256" key="1">
    <source>
        <dbReference type="SAM" id="Phobius"/>
    </source>
</evidence>
<feature type="transmembrane region" description="Helical" evidence="1">
    <location>
        <begin position="6"/>
        <end position="27"/>
    </location>
</feature>
<evidence type="ECO:0000313" key="2">
    <source>
        <dbReference type="EMBL" id="WHQ68875.1"/>
    </source>
</evidence>
<keyword evidence="1" id="KW-1133">Transmembrane helix</keyword>